<dbReference type="InterPro" id="IPR022885">
    <property type="entry name" value="NDH1_su_D/H"/>
</dbReference>
<evidence type="ECO:0000259" key="1">
    <source>
        <dbReference type="Pfam" id="PF00346"/>
    </source>
</evidence>
<protein>
    <recommendedName>
        <fullName evidence="1">NADH-quinone oxidoreductase subunit D domain-containing protein</fullName>
    </recommendedName>
</protein>
<accession>X0YU78</accession>
<name>X0YU78_9ZZZZ</name>
<dbReference type="SUPFAM" id="SSF56762">
    <property type="entry name" value="HydB/Nqo4-like"/>
    <property type="match status" value="1"/>
</dbReference>
<feature type="domain" description="NADH-quinone oxidoreductase subunit D" evidence="1">
    <location>
        <begin position="14"/>
        <end position="88"/>
    </location>
</feature>
<comment type="caution">
    <text evidence="2">The sequence shown here is derived from an EMBL/GenBank/DDBJ whole genome shotgun (WGS) entry which is preliminary data.</text>
</comment>
<dbReference type="AlphaFoldDB" id="X0YU78"/>
<organism evidence="2">
    <name type="scientific">marine sediment metagenome</name>
    <dbReference type="NCBI Taxonomy" id="412755"/>
    <lineage>
        <taxon>unclassified sequences</taxon>
        <taxon>metagenomes</taxon>
        <taxon>ecological metagenomes</taxon>
    </lineage>
</organism>
<feature type="non-terminal residue" evidence="2">
    <location>
        <position position="1"/>
    </location>
</feature>
<dbReference type="GO" id="GO:0048038">
    <property type="term" value="F:quinone binding"/>
    <property type="evidence" value="ECO:0007669"/>
    <property type="project" value="InterPro"/>
</dbReference>
<dbReference type="Pfam" id="PF00346">
    <property type="entry name" value="Complex1_49kDa"/>
    <property type="match status" value="1"/>
</dbReference>
<proteinExistence type="predicted"/>
<dbReference type="InterPro" id="IPR029014">
    <property type="entry name" value="NiFe-Hase_large"/>
</dbReference>
<evidence type="ECO:0000313" key="2">
    <source>
        <dbReference type="EMBL" id="GAG40191.1"/>
    </source>
</evidence>
<dbReference type="PANTHER" id="PTHR11993:SF10">
    <property type="entry name" value="NADH DEHYDROGENASE [UBIQUINONE] IRON-SULFUR PROTEIN 2, MITOCHONDRIAL"/>
    <property type="match status" value="1"/>
</dbReference>
<dbReference type="GO" id="GO:0051287">
    <property type="term" value="F:NAD binding"/>
    <property type="evidence" value="ECO:0007669"/>
    <property type="project" value="InterPro"/>
</dbReference>
<dbReference type="GO" id="GO:0016651">
    <property type="term" value="F:oxidoreductase activity, acting on NAD(P)H"/>
    <property type="evidence" value="ECO:0007669"/>
    <property type="project" value="InterPro"/>
</dbReference>
<gene>
    <name evidence="2" type="ORF">S01H1_64044</name>
</gene>
<dbReference type="EMBL" id="BARS01042191">
    <property type="protein sequence ID" value="GAG40191.1"/>
    <property type="molecule type" value="Genomic_DNA"/>
</dbReference>
<dbReference type="Gene3D" id="1.10.645.10">
    <property type="entry name" value="Cytochrome-c3 Hydrogenase, chain B"/>
    <property type="match status" value="1"/>
</dbReference>
<reference evidence="2" key="1">
    <citation type="journal article" date="2014" name="Front. Microbiol.">
        <title>High frequency of phylogenetically diverse reductive dehalogenase-homologous genes in deep subseafloor sedimentary metagenomes.</title>
        <authorList>
            <person name="Kawai M."/>
            <person name="Futagami T."/>
            <person name="Toyoda A."/>
            <person name="Takaki Y."/>
            <person name="Nishi S."/>
            <person name="Hori S."/>
            <person name="Arai W."/>
            <person name="Tsubouchi T."/>
            <person name="Morono Y."/>
            <person name="Uchiyama I."/>
            <person name="Ito T."/>
            <person name="Fujiyama A."/>
            <person name="Inagaki F."/>
            <person name="Takami H."/>
        </authorList>
    </citation>
    <scope>NUCLEOTIDE SEQUENCE</scope>
    <source>
        <strain evidence="2">Expedition CK06-06</strain>
    </source>
</reference>
<dbReference type="PANTHER" id="PTHR11993">
    <property type="entry name" value="NADH-UBIQUINONE OXIDOREDUCTASE 49 KDA SUBUNIT"/>
    <property type="match status" value="1"/>
</dbReference>
<dbReference type="InterPro" id="IPR001135">
    <property type="entry name" value="NADH_Q_OxRdtase_suD"/>
</dbReference>
<sequence>IPSGAVRSEVPHLIRPPAGEAYAHIEAPKGDLGFYLVSDNSIAPYRCHIRAPSLLNLAALREMIVGWKIQDAIIIFGSIDITMGEVDR</sequence>